<keyword evidence="8 9" id="KW-0460">Magnesium</keyword>
<comment type="similarity">
    <text evidence="3 9">Belongs to the RNase H family.</text>
</comment>
<dbReference type="EC" id="3.1.26.4" evidence="9"/>
<dbReference type="InterPro" id="IPR050092">
    <property type="entry name" value="RNase_H"/>
</dbReference>
<comment type="caution">
    <text evidence="11">The sequence shown here is derived from an EMBL/GenBank/DDBJ whole genome shotgun (WGS) entry which is preliminary data.</text>
</comment>
<comment type="catalytic activity">
    <reaction evidence="1 9">
        <text>Endonucleolytic cleavage to 5'-phosphomonoester.</text>
        <dbReference type="EC" id="3.1.26.4"/>
    </reaction>
</comment>
<dbReference type="OrthoDB" id="90239at2759"/>
<evidence type="ECO:0000256" key="3">
    <source>
        <dbReference type="ARBA" id="ARBA00005300"/>
    </source>
</evidence>
<feature type="domain" description="RNase H type-1" evidence="10">
    <location>
        <begin position="102"/>
        <end position="248"/>
    </location>
</feature>
<evidence type="ECO:0000313" key="12">
    <source>
        <dbReference type="Proteomes" id="UP000494206"/>
    </source>
</evidence>
<dbReference type="EMBL" id="CADEPM010000012">
    <property type="protein sequence ID" value="CAB3411026.1"/>
    <property type="molecule type" value="Genomic_DNA"/>
</dbReference>
<evidence type="ECO:0000256" key="1">
    <source>
        <dbReference type="ARBA" id="ARBA00000077"/>
    </source>
</evidence>
<dbReference type="Gene3D" id="3.30.420.10">
    <property type="entry name" value="Ribonuclease H-like superfamily/Ribonuclease H"/>
    <property type="match status" value="1"/>
</dbReference>
<evidence type="ECO:0000256" key="7">
    <source>
        <dbReference type="ARBA" id="ARBA00022801"/>
    </source>
</evidence>
<evidence type="ECO:0000256" key="9">
    <source>
        <dbReference type="PIRNR" id="PIRNR036852"/>
    </source>
</evidence>
<keyword evidence="5 9" id="KW-0479">Metal-binding</keyword>
<dbReference type="PIRSF" id="PIRSF036852">
    <property type="entry name" value="Ribonuclease_H1_euk"/>
    <property type="match status" value="1"/>
</dbReference>
<dbReference type="CDD" id="cd09280">
    <property type="entry name" value="RNase_HI_eukaryote_like"/>
    <property type="match status" value="1"/>
</dbReference>
<dbReference type="PROSITE" id="PS50879">
    <property type="entry name" value="RNASE_H_1"/>
    <property type="match status" value="1"/>
</dbReference>
<dbReference type="InterPro" id="IPR036397">
    <property type="entry name" value="RNaseH_sf"/>
</dbReference>
<dbReference type="AlphaFoldDB" id="A0A8S1FEI3"/>
<dbReference type="GO" id="GO:0003676">
    <property type="term" value="F:nucleic acid binding"/>
    <property type="evidence" value="ECO:0007669"/>
    <property type="project" value="UniProtKB-UniRule"/>
</dbReference>
<dbReference type="Gene3D" id="3.40.970.10">
    <property type="entry name" value="Ribonuclease H1, N-terminal domain"/>
    <property type="match status" value="1"/>
</dbReference>
<dbReference type="Pfam" id="PF01693">
    <property type="entry name" value="Cauli_VI"/>
    <property type="match status" value="1"/>
</dbReference>
<dbReference type="GO" id="GO:0000287">
    <property type="term" value="F:magnesium ion binding"/>
    <property type="evidence" value="ECO:0007669"/>
    <property type="project" value="UniProtKB-UniRule"/>
</dbReference>
<comment type="cofactor">
    <cofactor evidence="2 9">
        <name>Mg(2+)</name>
        <dbReference type="ChEBI" id="CHEBI:18420"/>
    </cofactor>
</comment>
<proteinExistence type="inferred from homology"/>
<dbReference type="InterPro" id="IPR009027">
    <property type="entry name" value="Ribosomal_bL9/RNase_H1_N"/>
</dbReference>
<evidence type="ECO:0000313" key="11">
    <source>
        <dbReference type="EMBL" id="CAB3411026.1"/>
    </source>
</evidence>
<keyword evidence="6 9" id="KW-0255">Endonuclease</keyword>
<dbReference type="GO" id="GO:0004523">
    <property type="term" value="F:RNA-DNA hybrid ribonuclease activity"/>
    <property type="evidence" value="ECO:0007669"/>
    <property type="project" value="UniProtKB-UniRule"/>
</dbReference>
<comment type="function">
    <text evidence="9">Endonuclease that specifically degrades the RNA of RNA-DNA hybrids.</text>
</comment>
<evidence type="ECO:0000256" key="5">
    <source>
        <dbReference type="ARBA" id="ARBA00022723"/>
    </source>
</evidence>
<dbReference type="InterPro" id="IPR037056">
    <property type="entry name" value="RNase_H1_N_sf"/>
</dbReference>
<dbReference type="PANTHER" id="PTHR10642">
    <property type="entry name" value="RIBONUCLEASE H1"/>
    <property type="match status" value="1"/>
</dbReference>
<evidence type="ECO:0000256" key="8">
    <source>
        <dbReference type="ARBA" id="ARBA00022842"/>
    </source>
</evidence>
<keyword evidence="7 9" id="KW-0378">Hydrolase</keyword>
<reference evidence="11 12" key="1">
    <citation type="submission" date="2020-04" db="EMBL/GenBank/DDBJ databases">
        <authorList>
            <person name="Laetsch R D."/>
            <person name="Stevens L."/>
            <person name="Kumar S."/>
            <person name="Blaxter L. M."/>
        </authorList>
    </citation>
    <scope>NUCLEOTIDE SEQUENCE [LARGE SCALE GENOMIC DNA]</scope>
</reference>
<gene>
    <name evidence="11" type="ORF">CBOVIS_LOCUS12465</name>
</gene>
<evidence type="ECO:0000256" key="2">
    <source>
        <dbReference type="ARBA" id="ARBA00001946"/>
    </source>
</evidence>
<protein>
    <recommendedName>
        <fullName evidence="9">Ribonuclease H1</fullName>
        <shortName evidence="9">RNase H1</shortName>
        <ecNumber evidence="9">3.1.26.4</ecNumber>
    </recommendedName>
</protein>
<dbReference type="PANTHER" id="PTHR10642:SF26">
    <property type="entry name" value="RIBONUCLEASE H1"/>
    <property type="match status" value="1"/>
</dbReference>
<evidence type="ECO:0000256" key="6">
    <source>
        <dbReference type="ARBA" id="ARBA00022759"/>
    </source>
</evidence>
<dbReference type="SUPFAM" id="SSF53098">
    <property type="entry name" value="Ribonuclease H-like"/>
    <property type="match status" value="1"/>
</dbReference>
<dbReference type="InterPro" id="IPR011320">
    <property type="entry name" value="RNase_H1_N"/>
</dbReference>
<dbReference type="GO" id="GO:0043137">
    <property type="term" value="P:DNA replication, removal of RNA primer"/>
    <property type="evidence" value="ECO:0007669"/>
    <property type="project" value="TreeGrafter"/>
</dbReference>
<accession>A0A8S1FEI3</accession>
<dbReference type="FunFam" id="3.30.420.10:FF:000140">
    <property type="entry name" value="Protein CBG03114"/>
    <property type="match status" value="1"/>
</dbReference>
<dbReference type="FunFam" id="3.40.970.10:FF:000001">
    <property type="entry name" value="Ribonuclease H1"/>
    <property type="match status" value="1"/>
</dbReference>
<keyword evidence="12" id="KW-1185">Reference proteome</keyword>
<dbReference type="InterPro" id="IPR002156">
    <property type="entry name" value="RNaseH_domain"/>
</dbReference>
<dbReference type="Proteomes" id="UP000494206">
    <property type="component" value="Unassembled WGS sequence"/>
</dbReference>
<evidence type="ECO:0000259" key="10">
    <source>
        <dbReference type="PROSITE" id="PS50879"/>
    </source>
</evidence>
<sequence>MGKSDNYYAVARGRTVGIFRSWNECKAQVDGFQMARYKKFGTESEALQFIADNRCVATSQPAAITKSQEQRPSRKRALADVKPLVVPLVKKAKIDLNELAIWNGAPVVYTDGACSNNGKVGAKAGWGVYWGDGHDDNEFGPVYGEPTNNRGELIAVEKALEKAIEKKIPKIIVRTDSNLLIQSLDKWIIGWKRKGWKTSGNEPVKNRDLLEKIDQMKSRIKVKFEHVRGHSGVHGNEMADELARRGAKMYKN</sequence>
<dbReference type="InterPro" id="IPR012337">
    <property type="entry name" value="RNaseH-like_sf"/>
</dbReference>
<dbReference type="InterPro" id="IPR017067">
    <property type="entry name" value="RNase_H1_euk"/>
</dbReference>
<evidence type="ECO:0000256" key="4">
    <source>
        <dbReference type="ARBA" id="ARBA00022722"/>
    </source>
</evidence>
<dbReference type="SUPFAM" id="SSF55658">
    <property type="entry name" value="L9 N-domain-like"/>
    <property type="match status" value="1"/>
</dbReference>
<dbReference type="Pfam" id="PF00075">
    <property type="entry name" value="RNase_H"/>
    <property type="match status" value="1"/>
</dbReference>
<name>A0A8S1FEI3_9PELO</name>
<organism evidence="11 12">
    <name type="scientific">Caenorhabditis bovis</name>
    <dbReference type="NCBI Taxonomy" id="2654633"/>
    <lineage>
        <taxon>Eukaryota</taxon>
        <taxon>Metazoa</taxon>
        <taxon>Ecdysozoa</taxon>
        <taxon>Nematoda</taxon>
        <taxon>Chromadorea</taxon>
        <taxon>Rhabditida</taxon>
        <taxon>Rhabditina</taxon>
        <taxon>Rhabditomorpha</taxon>
        <taxon>Rhabditoidea</taxon>
        <taxon>Rhabditidae</taxon>
        <taxon>Peloderinae</taxon>
        <taxon>Caenorhabditis</taxon>
    </lineage>
</organism>
<keyword evidence="4 9" id="KW-0540">Nuclease</keyword>